<dbReference type="GO" id="GO:0016787">
    <property type="term" value="F:hydrolase activity"/>
    <property type="evidence" value="ECO:0007669"/>
    <property type="project" value="UniProtKB-KW"/>
</dbReference>
<reference evidence="2 3" key="1">
    <citation type="journal article" date="2023" name="Genome Announc.">
        <title>Pan-Genome Analyses of the Genus Cohnella and Proposal of the Novel Species Cohnella silvisoli sp. nov., Isolated from Forest Soil.</title>
        <authorList>
            <person name="Wang C."/>
            <person name="Mao L."/>
            <person name="Bao G."/>
            <person name="Zhu H."/>
        </authorList>
    </citation>
    <scope>NUCLEOTIDE SEQUENCE [LARGE SCALE GENOMIC DNA]</scope>
    <source>
        <strain evidence="2 3">NL03-T5-1</strain>
    </source>
</reference>
<dbReference type="SUPFAM" id="SSF53474">
    <property type="entry name" value="alpha/beta-Hydrolases"/>
    <property type="match status" value="1"/>
</dbReference>
<comment type="caution">
    <text evidence="2">The sequence shown here is derived from an EMBL/GenBank/DDBJ whole genome shotgun (WGS) entry which is preliminary data.</text>
</comment>
<organism evidence="2 3">
    <name type="scientific">Cohnella silvisoli</name>
    <dbReference type="NCBI Taxonomy" id="2873699"/>
    <lineage>
        <taxon>Bacteria</taxon>
        <taxon>Bacillati</taxon>
        <taxon>Bacillota</taxon>
        <taxon>Bacilli</taxon>
        <taxon>Bacillales</taxon>
        <taxon>Paenibacillaceae</taxon>
        <taxon>Cohnella</taxon>
    </lineage>
</organism>
<keyword evidence="2" id="KW-0378">Hydrolase</keyword>
<gene>
    <name evidence="2" type="ORF">QJS35_27415</name>
</gene>
<proteinExistence type="predicted"/>
<feature type="domain" description="Serine aminopeptidase S33" evidence="1">
    <location>
        <begin position="28"/>
        <end position="260"/>
    </location>
</feature>
<name>A0ABV1L1E5_9BACL</name>
<protein>
    <submittedName>
        <fullName evidence="2">Alpha/beta hydrolase</fullName>
    </submittedName>
</protein>
<dbReference type="Pfam" id="PF12146">
    <property type="entry name" value="Hydrolase_4"/>
    <property type="match status" value="1"/>
</dbReference>
<dbReference type="InterPro" id="IPR000073">
    <property type="entry name" value="AB_hydrolase_1"/>
</dbReference>
<evidence type="ECO:0000313" key="3">
    <source>
        <dbReference type="Proteomes" id="UP001493487"/>
    </source>
</evidence>
<accession>A0ABV1L1E5</accession>
<dbReference type="PRINTS" id="PR00111">
    <property type="entry name" value="ABHYDROLASE"/>
</dbReference>
<dbReference type="InterPro" id="IPR051044">
    <property type="entry name" value="MAG_DAG_Lipase"/>
</dbReference>
<evidence type="ECO:0000259" key="1">
    <source>
        <dbReference type="Pfam" id="PF12146"/>
    </source>
</evidence>
<dbReference type="RefSeq" id="WP_232189233.1">
    <property type="nucleotide sequence ID" value="NZ_JAIOAP010000018.1"/>
</dbReference>
<dbReference type="InterPro" id="IPR022742">
    <property type="entry name" value="Hydrolase_4"/>
</dbReference>
<keyword evidence="3" id="KW-1185">Reference proteome</keyword>
<sequence length="285" mass="32031">MGYKEMEWKCADGTRMFACEWSPDQPEEARAVVGIVHGMGEHMGRYSHVAEMLNAEGYMVIGFDQRGHGRTEGKRGHVPAYVGLLEGVDLLIAEARTKYPGIPFFLYGHSMGGNVTLNYLLRKQPKIAGAIVTGPWLKLAFKPPSLQAAIGRIIERIYPKYTNSRPMVAEHLTSDPAMIERYVNDKLGHGQITAKYYFGVHRAGNWALEHANDLKVPLLIMHGGDDRVTSIHASKQFADQTKALSRWHEWPGYKHELHNDIGREDVFAVIRTWLNEQLAGKDPAV</sequence>
<dbReference type="Proteomes" id="UP001493487">
    <property type="component" value="Unassembled WGS sequence"/>
</dbReference>
<dbReference type="PANTHER" id="PTHR11614">
    <property type="entry name" value="PHOSPHOLIPASE-RELATED"/>
    <property type="match status" value="1"/>
</dbReference>
<dbReference type="InterPro" id="IPR029058">
    <property type="entry name" value="AB_hydrolase_fold"/>
</dbReference>
<dbReference type="EMBL" id="JASKHM010000019">
    <property type="protein sequence ID" value="MEQ4486115.1"/>
    <property type="molecule type" value="Genomic_DNA"/>
</dbReference>
<dbReference type="Gene3D" id="3.40.50.1820">
    <property type="entry name" value="alpha/beta hydrolase"/>
    <property type="match status" value="1"/>
</dbReference>
<evidence type="ECO:0000313" key="2">
    <source>
        <dbReference type="EMBL" id="MEQ4486115.1"/>
    </source>
</evidence>